<keyword evidence="1" id="KW-1133">Transmembrane helix</keyword>
<accession>A0A2D0MWV0</accession>
<keyword evidence="3" id="KW-1185">Reference proteome</keyword>
<feature type="transmembrane region" description="Helical" evidence="1">
    <location>
        <begin position="92"/>
        <end position="110"/>
    </location>
</feature>
<evidence type="ECO:0008006" key="4">
    <source>
        <dbReference type="Google" id="ProtNLM"/>
    </source>
</evidence>
<name>A0A2D0MWV0_FLAN2</name>
<sequence>MEDASMSNGTILKYLQGKLPEEDRVDFERQLREDAALAEAVEREKEVQIAVDLIARYRKREQVAAIAEGLEEEAPKRMPLAKVAGSFLLQPMGRVAAGVLLLIVAGFVFLQQRYSDAAIMRSFGQRYELDLTDKGGGAQEETLKAAMENYKAGNYEQALEQFSGLPNTINEYWLVQLFIGNCELELKRYQSAADTFSRIVGESEFYEETARWYLALAQLGANRGDQARATLNAIAPGQFNYTKSQQMLSRIDSPFRHLPGI</sequence>
<dbReference type="EMBL" id="PDUD01000082">
    <property type="protein sequence ID" value="PHN00677.1"/>
    <property type="molecule type" value="Genomic_DNA"/>
</dbReference>
<reference evidence="2 3" key="1">
    <citation type="submission" date="2017-10" db="EMBL/GenBank/DDBJ databases">
        <title>The draft genome sequence of Lewinella nigricans NBRC 102662.</title>
        <authorList>
            <person name="Wang K."/>
        </authorList>
    </citation>
    <scope>NUCLEOTIDE SEQUENCE [LARGE SCALE GENOMIC DNA]</scope>
    <source>
        <strain evidence="2 3">NBRC 102662</strain>
    </source>
</reference>
<evidence type="ECO:0000313" key="3">
    <source>
        <dbReference type="Proteomes" id="UP000223913"/>
    </source>
</evidence>
<dbReference type="Gene3D" id="1.25.40.10">
    <property type="entry name" value="Tetratricopeptide repeat domain"/>
    <property type="match status" value="1"/>
</dbReference>
<dbReference type="SUPFAM" id="SSF48452">
    <property type="entry name" value="TPR-like"/>
    <property type="match status" value="1"/>
</dbReference>
<gene>
    <name evidence="2" type="ORF">CRP01_40980</name>
</gene>
<evidence type="ECO:0000256" key="1">
    <source>
        <dbReference type="SAM" id="Phobius"/>
    </source>
</evidence>
<comment type="caution">
    <text evidence="2">The sequence shown here is derived from an EMBL/GenBank/DDBJ whole genome shotgun (WGS) entry which is preliminary data.</text>
</comment>
<keyword evidence="1" id="KW-0472">Membrane</keyword>
<keyword evidence="1" id="KW-0812">Transmembrane</keyword>
<protein>
    <recommendedName>
        <fullName evidence="4">Tetratricopeptide repeat protein</fullName>
    </recommendedName>
</protein>
<dbReference type="AlphaFoldDB" id="A0A2D0MWV0"/>
<dbReference type="InterPro" id="IPR011990">
    <property type="entry name" value="TPR-like_helical_dom_sf"/>
</dbReference>
<organism evidence="2 3">
    <name type="scientific">Flavilitoribacter nigricans (strain ATCC 23147 / DSM 23189 / NBRC 102662 / NCIMB 1420 / SS-2)</name>
    <name type="common">Lewinella nigricans</name>
    <dbReference type="NCBI Taxonomy" id="1122177"/>
    <lineage>
        <taxon>Bacteria</taxon>
        <taxon>Pseudomonadati</taxon>
        <taxon>Bacteroidota</taxon>
        <taxon>Saprospiria</taxon>
        <taxon>Saprospirales</taxon>
        <taxon>Lewinellaceae</taxon>
        <taxon>Flavilitoribacter</taxon>
    </lineage>
</organism>
<evidence type="ECO:0000313" key="2">
    <source>
        <dbReference type="EMBL" id="PHN00677.1"/>
    </source>
</evidence>
<dbReference type="Proteomes" id="UP000223913">
    <property type="component" value="Unassembled WGS sequence"/>
</dbReference>
<proteinExistence type="predicted"/>